<gene>
    <name evidence="1" type="ORF">HXK21_03410</name>
</gene>
<dbReference type="EMBL" id="JABZGR010000006">
    <property type="protein sequence ID" value="MBF0970077.1"/>
    <property type="molecule type" value="Genomic_DNA"/>
</dbReference>
<dbReference type="AlphaFoldDB" id="A0A929WYX7"/>
<dbReference type="RefSeq" id="WP_303763288.1">
    <property type="nucleotide sequence ID" value="NZ_JABZGR010000006.1"/>
</dbReference>
<proteinExistence type="predicted"/>
<reference evidence="1" key="1">
    <citation type="submission" date="2020-04" db="EMBL/GenBank/DDBJ databases">
        <title>Deep metagenomics examines the oral microbiome during advanced dental caries in children, revealing novel taxa and co-occurrences with host molecules.</title>
        <authorList>
            <person name="Baker J.L."/>
            <person name="Morton J.T."/>
            <person name="Dinis M."/>
            <person name="Alvarez R."/>
            <person name="Tran N.C."/>
            <person name="Knight R."/>
            <person name="Edlund A."/>
        </authorList>
    </citation>
    <scope>NUCLEOTIDE SEQUENCE</scope>
    <source>
        <strain evidence="1">JCVI_34_bin.1</strain>
    </source>
</reference>
<evidence type="ECO:0000313" key="1">
    <source>
        <dbReference type="EMBL" id="MBF0970077.1"/>
    </source>
</evidence>
<sequence length="70" mass="8074">MALKTDYKTAHPHYPTKWLKVRLEKFELAKRSRLLGSRTAQSAPRSSIDNGKKYVAIKPSRAYFKTYAAM</sequence>
<accession>A0A929WYX7</accession>
<comment type="caution">
    <text evidence="1">The sequence shown here is derived from an EMBL/GenBank/DDBJ whole genome shotgun (WGS) entry which is preliminary data.</text>
</comment>
<name>A0A929WYX7_9BACT</name>
<evidence type="ECO:0000313" key="2">
    <source>
        <dbReference type="Proteomes" id="UP000704068"/>
    </source>
</evidence>
<dbReference type="Proteomes" id="UP000704068">
    <property type="component" value="Unassembled WGS sequence"/>
</dbReference>
<protein>
    <submittedName>
        <fullName evidence="1">Uncharacterized protein</fullName>
    </submittedName>
</protein>
<organism evidence="1 2">
    <name type="scientific">Alloprevotella tannerae</name>
    <dbReference type="NCBI Taxonomy" id="76122"/>
    <lineage>
        <taxon>Bacteria</taxon>
        <taxon>Pseudomonadati</taxon>
        <taxon>Bacteroidota</taxon>
        <taxon>Bacteroidia</taxon>
        <taxon>Bacteroidales</taxon>
        <taxon>Prevotellaceae</taxon>
        <taxon>Alloprevotella</taxon>
    </lineage>
</organism>